<keyword evidence="14" id="KW-1185">Reference proteome</keyword>
<comment type="subcellular location">
    <subcellularLocation>
        <location evidence="1">Membrane</location>
        <topology evidence="1">Single-pass membrane protein</topology>
    </subcellularLocation>
</comment>
<evidence type="ECO:0000256" key="2">
    <source>
        <dbReference type="ARBA" id="ARBA00005640"/>
    </source>
</evidence>
<dbReference type="InterPro" id="IPR018256">
    <property type="entry name" value="Ribosomal_eL13_CS"/>
</dbReference>
<dbReference type="GO" id="GO:0006412">
    <property type="term" value="P:translation"/>
    <property type="evidence" value="ECO:0007669"/>
    <property type="project" value="InterPro"/>
</dbReference>
<dbReference type="PANTHER" id="PTHR47974">
    <property type="entry name" value="OS07G0415500 PROTEIN"/>
    <property type="match status" value="1"/>
</dbReference>
<evidence type="ECO:0000259" key="12">
    <source>
        <dbReference type="PROSITE" id="PS50927"/>
    </source>
</evidence>
<dbReference type="SUPFAM" id="SSF51110">
    <property type="entry name" value="alpha-D-mannose-specific plant lectins"/>
    <property type="match status" value="1"/>
</dbReference>
<dbReference type="PROSITE" id="PS01104">
    <property type="entry name" value="RIBOSOMAL_L13E"/>
    <property type="match status" value="1"/>
</dbReference>
<evidence type="ECO:0000256" key="5">
    <source>
        <dbReference type="ARBA" id="ARBA00022980"/>
    </source>
</evidence>
<evidence type="ECO:0000256" key="6">
    <source>
        <dbReference type="ARBA" id="ARBA00022989"/>
    </source>
</evidence>
<keyword evidence="13" id="KW-0430">Lectin</keyword>
<organism evidence="13 14">
    <name type="scientific">Thalictrum thalictroides</name>
    <name type="common">Rue-anemone</name>
    <name type="synonym">Anemone thalictroides</name>
    <dbReference type="NCBI Taxonomy" id="46969"/>
    <lineage>
        <taxon>Eukaryota</taxon>
        <taxon>Viridiplantae</taxon>
        <taxon>Streptophyta</taxon>
        <taxon>Embryophyta</taxon>
        <taxon>Tracheophyta</taxon>
        <taxon>Spermatophyta</taxon>
        <taxon>Magnoliopsida</taxon>
        <taxon>Ranunculales</taxon>
        <taxon>Ranunculaceae</taxon>
        <taxon>Thalictroideae</taxon>
        <taxon>Thalictrum</taxon>
    </lineage>
</organism>
<keyword evidence="9 10" id="KW-0687">Ribonucleoprotein</keyword>
<evidence type="ECO:0000256" key="4">
    <source>
        <dbReference type="ARBA" id="ARBA00022729"/>
    </source>
</evidence>
<evidence type="ECO:0000256" key="1">
    <source>
        <dbReference type="ARBA" id="ARBA00004167"/>
    </source>
</evidence>
<name>A0A7J6WWK5_THATH</name>
<dbReference type="Gene3D" id="2.90.10.10">
    <property type="entry name" value="Bulb-type lectin domain"/>
    <property type="match status" value="2"/>
</dbReference>
<keyword evidence="5 10" id="KW-0689">Ribosomal protein</keyword>
<evidence type="ECO:0000256" key="8">
    <source>
        <dbReference type="ARBA" id="ARBA00023157"/>
    </source>
</evidence>
<evidence type="ECO:0000256" key="9">
    <source>
        <dbReference type="ARBA" id="ARBA00023274"/>
    </source>
</evidence>
<dbReference type="PROSITE" id="PS50927">
    <property type="entry name" value="BULB_LECTIN"/>
    <property type="match status" value="2"/>
</dbReference>
<keyword evidence="7 11" id="KW-0472">Membrane</keyword>
<dbReference type="GO" id="GO:0016301">
    <property type="term" value="F:kinase activity"/>
    <property type="evidence" value="ECO:0007669"/>
    <property type="project" value="UniProtKB-KW"/>
</dbReference>
<dbReference type="SMART" id="SM00108">
    <property type="entry name" value="B_lectin"/>
    <property type="match status" value="1"/>
</dbReference>
<proteinExistence type="inferred from homology"/>
<dbReference type="GO" id="GO:0030246">
    <property type="term" value="F:carbohydrate binding"/>
    <property type="evidence" value="ECO:0007669"/>
    <property type="project" value="UniProtKB-KW"/>
</dbReference>
<evidence type="ECO:0000256" key="7">
    <source>
        <dbReference type="ARBA" id="ARBA00023136"/>
    </source>
</evidence>
<keyword evidence="13" id="KW-0418">Kinase</keyword>
<dbReference type="PANTHER" id="PTHR47974:SF9">
    <property type="entry name" value="RECEPTOR-LIKE SERINE_THREONINE-PROTEIN KINASE"/>
    <property type="match status" value="1"/>
</dbReference>
<dbReference type="GO" id="GO:1990904">
    <property type="term" value="C:ribonucleoprotein complex"/>
    <property type="evidence" value="ECO:0007669"/>
    <property type="project" value="UniProtKB-KW"/>
</dbReference>
<evidence type="ECO:0000313" key="14">
    <source>
        <dbReference type="Proteomes" id="UP000554482"/>
    </source>
</evidence>
<keyword evidence="8" id="KW-1015">Disulfide bond</keyword>
<dbReference type="InterPro" id="IPR001380">
    <property type="entry name" value="Ribosomal_eL13"/>
</dbReference>
<feature type="transmembrane region" description="Helical" evidence="11">
    <location>
        <begin position="410"/>
        <end position="436"/>
    </location>
</feature>
<evidence type="ECO:0000313" key="13">
    <source>
        <dbReference type="EMBL" id="KAF5201809.1"/>
    </source>
</evidence>
<evidence type="ECO:0000256" key="10">
    <source>
        <dbReference type="RuleBase" id="RU000572"/>
    </source>
</evidence>
<dbReference type="AlphaFoldDB" id="A0A7J6WWK5"/>
<evidence type="ECO:0000256" key="3">
    <source>
        <dbReference type="ARBA" id="ARBA00022692"/>
    </source>
</evidence>
<dbReference type="InterPro" id="IPR000858">
    <property type="entry name" value="S_locus_glycoprot_dom"/>
</dbReference>
<dbReference type="GO" id="GO:0048544">
    <property type="term" value="P:recognition of pollen"/>
    <property type="evidence" value="ECO:0007669"/>
    <property type="project" value="InterPro"/>
</dbReference>
<dbReference type="InterPro" id="IPR036426">
    <property type="entry name" value="Bulb-type_lectin_dom_sf"/>
</dbReference>
<sequence>MKVRAGRGFSLEELKAAGIPKKLAPTITPSLLSSQDVRVRKFKAGGSNLEELATTYNSVWKAGGDGGLVDSSARFELLLNGNLRLTNGSGGVVWQSQTQNRGVTTAVLDDSGNLSLRNGSIIVWSSFENPTDTILPNQSFTTSMRLQSGSYSFSLLDVGNLTLRWNADTIYWNQALNSSFNGNLSSPTLRLQQIGILQLSDPMLAVPVNMAYSSDYGEGTDILRYLKLDTDGNLRIYSSDRGSGNSTERWAAVLDQCRVYGWCGNMGICSYDDSTPVCGCPSQNFELSDPRDSRKGCKRKMEIEDCPSSTTMLQLEHTEFLTYPPELSSQIFFVGISACRLNCLVGGSCVASTSLADGTGQCYLKGSTFISGYQSPALPSTSYIKVCGPVQPNPTSTSTMDTNQRSSKKLPAWVVGVVVVSTLVGLVLLEVGLWFWCCRNSPKFGGLSAQYALLEYASGAPVQFLYKELQRSTKGFKEKLGAGETNGKKFSIWAYEEFEKGNINSIVDKRLAEHEVDMEQAIRAIMVSFWCIQEQPSQRPTMGKVVQMLEGITPIDKPPVPKVMIDTSLGGTSIGNVSSISALSTFATSAPPLSSSSSSLQLGAISSVSESNLKTTSLI</sequence>
<dbReference type="EMBL" id="JABWDY010008949">
    <property type="protein sequence ID" value="KAF5201809.1"/>
    <property type="molecule type" value="Genomic_DNA"/>
</dbReference>
<comment type="similarity">
    <text evidence="2 10">Belongs to the eukaryotic ribosomal protein eL13 family.</text>
</comment>
<keyword evidence="4" id="KW-0732">Signal</keyword>
<dbReference type="OrthoDB" id="1918782at2759"/>
<dbReference type="Pfam" id="PF01294">
    <property type="entry name" value="Ribosomal_L13e"/>
    <property type="match status" value="1"/>
</dbReference>
<protein>
    <recommendedName>
        <fullName evidence="10">60S ribosomal protein L13</fullName>
    </recommendedName>
</protein>
<dbReference type="Gene3D" id="1.10.510.10">
    <property type="entry name" value="Transferase(Phosphotransferase) domain 1"/>
    <property type="match status" value="1"/>
</dbReference>
<dbReference type="GO" id="GO:0005840">
    <property type="term" value="C:ribosome"/>
    <property type="evidence" value="ECO:0007669"/>
    <property type="project" value="UniProtKB-KW"/>
</dbReference>
<accession>A0A7J6WWK5</accession>
<evidence type="ECO:0000256" key="11">
    <source>
        <dbReference type="SAM" id="Phobius"/>
    </source>
</evidence>
<dbReference type="FunFam" id="2.90.10.10:FF:000025">
    <property type="entry name" value="G-type lectin S-receptor-like serine/threonine-protein kinase"/>
    <property type="match status" value="1"/>
</dbReference>
<dbReference type="GO" id="GO:0003735">
    <property type="term" value="F:structural constituent of ribosome"/>
    <property type="evidence" value="ECO:0007669"/>
    <property type="project" value="InterPro"/>
</dbReference>
<dbReference type="InterPro" id="IPR001480">
    <property type="entry name" value="Bulb-type_lectin_dom"/>
</dbReference>
<feature type="domain" description="Bulb-type lectin" evidence="12">
    <location>
        <begin position="131"/>
        <end position="249"/>
    </location>
</feature>
<keyword evidence="13" id="KW-0675">Receptor</keyword>
<dbReference type="GO" id="GO:0016020">
    <property type="term" value="C:membrane"/>
    <property type="evidence" value="ECO:0007669"/>
    <property type="project" value="UniProtKB-SubCell"/>
</dbReference>
<reference evidence="13 14" key="1">
    <citation type="submission" date="2020-06" db="EMBL/GenBank/DDBJ databases">
        <title>Transcriptomic and genomic resources for Thalictrum thalictroides and T. hernandezii: Facilitating candidate gene discovery in an emerging model plant lineage.</title>
        <authorList>
            <person name="Arias T."/>
            <person name="Riano-Pachon D.M."/>
            <person name="Di Stilio V.S."/>
        </authorList>
    </citation>
    <scope>NUCLEOTIDE SEQUENCE [LARGE SCALE GENOMIC DNA]</scope>
    <source>
        <strain evidence="14">cv. WT478/WT964</strain>
        <tissue evidence="13">Leaves</tissue>
    </source>
</reference>
<keyword evidence="6 11" id="KW-1133">Transmembrane helix</keyword>
<dbReference type="Proteomes" id="UP000554482">
    <property type="component" value="Unassembled WGS sequence"/>
</dbReference>
<feature type="domain" description="Bulb-type lectin" evidence="12">
    <location>
        <begin position="16"/>
        <end position="129"/>
    </location>
</feature>
<dbReference type="Pfam" id="PF01453">
    <property type="entry name" value="B_lectin"/>
    <property type="match status" value="1"/>
</dbReference>
<gene>
    <name evidence="13" type="ORF">FRX31_008604</name>
</gene>
<dbReference type="Pfam" id="PF00954">
    <property type="entry name" value="S_locus_glycop"/>
    <property type="match status" value="1"/>
</dbReference>
<keyword evidence="3 11" id="KW-0812">Transmembrane</keyword>
<keyword evidence="13" id="KW-0808">Transferase</keyword>
<comment type="caution">
    <text evidence="13">The sequence shown here is derived from an EMBL/GenBank/DDBJ whole genome shotgun (WGS) entry which is preliminary data.</text>
</comment>